<evidence type="ECO:0000313" key="1">
    <source>
        <dbReference type="EMBL" id="GAT54613.1"/>
    </source>
</evidence>
<reference evidence="1" key="1">
    <citation type="submission" date="2014-09" db="EMBL/GenBank/DDBJ databases">
        <title>Genome sequence of the luminous mushroom Mycena chlorophos for searching fungal bioluminescence genes.</title>
        <authorList>
            <person name="Tanaka Y."/>
            <person name="Kasuga D."/>
            <person name="Oba Y."/>
            <person name="Hase S."/>
            <person name="Sato K."/>
            <person name="Oba Y."/>
            <person name="Sakakibara Y."/>
        </authorList>
    </citation>
    <scope>NUCLEOTIDE SEQUENCE</scope>
</reference>
<protein>
    <submittedName>
        <fullName evidence="1">Uncharacterized protein</fullName>
    </submittedName>
</protein>
<proteinExistence type="predicted"/>
<sequence length="129" mass="14755">MYSPLRFIRPTYQHEFFVLDVPGEKYGHHVVLAYHAPKRTFRKVVAVWGRMEKEIAAAKSIRWDGARFVQRLGARRTQMQGKPGVVDVPVYLVKVKSRRKNVLYDGEKDALPSGYLTFYGQRPSASGGD</sequence>
<organism evidence="1 2">
    <name type="scientific">Mycena chlorophos</name>
    <name type="common">Agaric fungus</name>
    <name type="synonym">Agaricus chlorophos</name>
    <dbReference type="NCBI Taxonomy" id="658473"/>
    <lineage>
        <taxon>Eukaryota</taxon>
        <taxon>Fungi</taxon>
        <taxon>Dikarya</taxon>
        <taxon>Basidiomycota</taxon>
        <taxon>Agaricomycotina</taxon>
        <taxon>Agaricomycetes</taxon>
        <taxon>Agaricomycetidae</taxon>
        <taxon>Agaricales</taxon>
        <taxon>Marasmiineae</taxon>
        <taxon>Mycenaceae</taxon>
        <taxon>Mycena</taxon>
    </lineage>
</organism>
<keyword evidence="2" id="KW-1185">Reference proteome</keyword>
<dbReference type="EMBL" id="DF848725">
    <property type="protein sequence ID" value="GAT54613.1"/>
    <property type="molecule type" value="Genomic_DNA"/>
</dbReference>
<dbReference type="Proteomes" id="UP000815677">
    <property type="component" value="Unassembled WGS sequence"/>
</dbReference>
<accession>A0ABQ0LU20</accession>
<name>A0ABQ0LU20_MYCCL</name>
<evidence type="ECO:0000313" key="2">
    <source>
        <dbReference type="Proteomes" id="UP000815677"/>
    </source>
</evidence>
<gene>
    <name evidence="1" type="ORF">MCHLO_11453</name>
</gene>